<keyword evidence="1" id="KW-0472">Membrane</keyword>
<proteinExistence type="predicted"/>
<dbReference type="EMBL" id="LSRP01000109">
    <property type="protein sequence ID" value="OJF92961.1"/>
    <property type="molecule type" value="Genomic_DNA"/>
</dbReference>
<name>A0A657LNA4_9HYPH</name>
<evidence type="ECO:0000256" key="1">
    <source>
        <dbReference type="SAM" id="Phobius"/>
    </source>
</evidence>
<dbReference type="InterPro" id="IPR025333">
    <property type="entry name" value="DUF4239"/>
</dbReference>
<feature type="transmembrane region" description="Helical" evidence="1">
    <location>
        <begin position="213"/>
        <end position="232"/>
    </location>
</feature>
<keyword evidence="3" id="KW-1185">Reference proteome</keyword>
<feature type="transmembrane region" description="Helical" evidence="1">
    <location>
        <begin position="12"/>
        <end position="32"/>
    </location>
</feature>
<sequence>MIQLIYDTPPSILCIVLIVISVALAVGGVEIVSKVEPVDTRHTYNDIVGFVIAVVGVVYAVLLASVAISAWENYDRADFLVEREAAAIGDIARLAQGLPAPTATKVRQLVLVYADTVMQKEWPTMRTGQRPAEALPDLDNVQTVLLGNEPQSPQELVLHDHLLTSLTDLFDARRDRVAMADYGINAIVWIVVLVGNFLLVGVCFMFGLEKRRHQILCGFMAMSTALVVFMIVEMDRPFLGAMGVSVNAIEHVVETISRIPSNGK</sequence>
<dbReference type="AlphaFoldDB" id="A0A657LNA4"/>
<reference evidence="2 3" key="1">
    <citation type="submission" date="2016-02" db="EMBL/GenBank/DDBJ databases">
        <title>Genome sequencing of a beta-galactosidase producing bacteria Rhizobium sp. 59.</title>
        <authorList>
            <person name="Wang D."/>
            <person name="Kot W."/>
            <person name="Qin Y."/>
            <person name="Hansen L."/>
            <person name="Naqvi K."/>
            <person name="Rensing C."/>
        </authorList>
    </citation>
    <scope>NUCLEOTIDE SEQUENCE [LARGE SCALE GENOMIC DNA]</scope>
    <source>
        <strain evidence="2 3">59</strain>
    </source>
</reference>
<protein>
    <recommendedName>
        <fullName evidence="4">DUF4239 domain-containing protein</fullName>
    </recommendedName>
</protein>
<organism evidence="2 3">
    <name type="scientific">Pararhizobium antarcticum</name>
    <dbReference type="NCBI Taxonomy" id="1798805"/>
    <lineage>
        <taxon>Bacteria</taxon>
        <taxon>Pseudomonadati</taxon>
        <taxon>Pseudomonadota</taxon>
        <taxon>Alphaproteobacteria</taxon>
        <taxon>Hyphomicrobiales</taxon>
        <taxon>Rhizobiaceae</taxon>
        <taxon>Rhizobium/Agrobacterium group</taxon>
        <taxon>Pararhizobium</taxon>
    </lineage>
</organism>
<keyword evidence="1" id="KW-1133">Transmembrane helix</keyword>
<feature type="transmembrane region" description="Helical" evidence="1">
    <location>
        <begin position="47"/>
        <end position="71"/>
    </location>
</feature>
<comment type="caution">
    <text evidence="2">The sequence shown here is derived from an EMBL/GenBank/DDBJ whole genome shotgun (WGS) entry which is preliminary data.</text>
</comment>
<dbReference type="RefSeq" id="WP_071834692.1">
    <property type="nucleotide sequence ID" value="NZ_LSRP01000109.1"/>
</dbReference>
<dbReference type="Proteomes" id="UP000182661">
    <property type="component" value="Unassembled WGS sequence"/>
</dbReference>
<dbReference type="OrthoDB" id="797232at2"/>
<dbReference type="Pfam" id="PF14023">
    <property type="entry name" value="Bestrophin-like"/>
    <property type="match status" value="1"/>
</dbReference>
<evidence type="ECO:0000313" key="3">
    <source>
        <dbReference type="Proteomes" id="UP000182661"/>
    </source>
</evidence>
<keyword evidence="1" id="KW-0812">Transmembrane</keyword>
<gene>
    <name evidence="2" type="ORF">AX760_21800</name>
</gene>
<evidence type="ECO:0008006" key="4">
    <source>
        <dbReference type="Google" id="ProtNLM"/>
    </source>
</evidence>
<evidence type="ECO:0000313" key="2">
    <source>
        <dbReference type="EMBL" id="OJF92961.1"/>
    </source>
</evidence>
<feature type="transmembrane region" description="Helical" evidence="1">
    <location>
        <begin position="182"/>
        <end position="207"/>
    </location>
</feature>
<accession>A0A657LNA4</accession>